<dbReference type="InterPro" id="IPR010905">
    <property type="entry name" value="Glyco_hydro_88"/>
</dbReference>
<evidence type="ECO:0000313" key="3">
    <source>
        <dbReference type="EMBL" id="MBO0951308.1"/>
    </source>
</evidence>
<dbReference type="InterPro" id="IPR008928">
    <property type="entry name" value="6-hairpin_glycosidase_sf"/>
</dbReference>
<dbReference type="EMBL" id="JAFMYW010000007">
    <property type="protein sequence ID" value="MBO0951308.1"/>
    <property type="molecule type" value="Genomic_DNA"/>
</dbReference>
<keyword evidence="1 3" id="KW-0378">Hydrolase</keyword>
<keyword evidence="4" id="KW-1185">Reference proteome</keyword>
<dbReference type="GO" id="GO:0016787">
    <property type="term" value="F:hydrolase activity"/>
    <property type="evidence" value="ECO:0007669"/>
    <property type="project" value="UniProtKB-KW"/>
</dbReference>
<protein>
    <submittedName>
        <fullName evidence="3">Glycoside hydrolase family 88 protein</fullName>
    </submittedName>
</protein>
<evidence type="ECO:0000256" key="2">
    <source>
        <dbReference type="SAM" id="SignalP"/>
    </source>
</evidence>
<dbReference type="SUPFAM" id="SSF52317">
    <property type="entry name" value="Class I glutamine amidotransferase-like"/>
    <property type="match status" value="1"/>
</dbReference>
<dbReference type="InterPro" id="IPR012341">
    <property type="entry name" value="6hp_glycosidase-like_sf"/>
</dbReference>
<dbReference type="RefSeq" id="WP_207331253.1">
    <property type="nucleotide sequence ID" value="NZ_JAFMYW010000007.1"/>
</dbReference>
<sequence length="645" mass="72644">MILKTRLLCCLLAIGQFALAQSVSTNAPWSQRMLATIMTNNPDSLAYVKEGKDARWEYEMGVLLQAAEQVWYRTADDRYFQYIQKNMDRYVNDNGSIRTYKKDNYNIDYITPGRSLLTLSQQTLPGREKYKKAADLLRQQLAEQPRTKEGGFWHKKIYPNQMWLDGLYMAEPFYAEYTLLYGGDAQARDFNDIVNQFVWMEKHGRDPKTGLLYHGWDESREQKWANKETGQSPNFWSRAMGWYVMALVDVLDYLPQSHPRRGELISILNRTLPAIVKFQDPASGCWYQVTNRLGDKGNYLEASGTGMFVYALAKGVRMGYLPASMMAAAQKGYAGMLKNFISTDEKGLIHLEKTVLVSGLGGNPYRDGSYEYYLSEKLRQDDLKGVGPFIMASVEMEIARENSLGNGKTVAVDNYFNHEFRKSITGEQEPFHYLWEDRMHSGFYWWGNAFRHLGAKTTTVAGPPTAASLKGVNVYIIVDPDTPKETAKPNYVGEADSKAIADWVKAGGTLVLMANDTSNCEHKNFGRLAAQFGIQFLPANINMVQGTKWEQGLVKIPAGTSLFPQTRSVYIKELSPIAVSGPAKAVVTEAGNIIMAVASVGKGRVFAVGDPWLYNEYVDGRRIPAQYENFKAAKELASWLLSGKK</sequence>
<dbReference type="Gene3D" id="1.50.10.10">
    <property type="match status" value="1"/>
</dbReference>
<feature type="signal peptide" evidence="2">
    <location>
        <begin position="1"/>
        <end position="20"/>
    </location>
</feature>
<evidence type="ECO:0000313" key="4">
    <source>
        <dbReference type="Proteomes" id="UP000664628"/>
    </source>
</evidence>
<evidence type="ECO:0000256" key="1">
    <source>
        <dbReference type="ARBA" id="ARBA00022801"/>
    </source>
</evidence>
<name>A0ABS3JMR2_9BACT</name>
<dbReference type="SUPFAM" id="SSF48208">
    <property type="entry name" value="Six-hairpin glycosidases"/>
    <property type="match status" value="1"/>
</dbReference>
<reference evidence="3 4" key="1">
    <citation type="submission" date="2021-03" db="EMBL/GenBank/DDBJ databases">
        <title>Fibrella sp. HMF5405 genome sequencing and assembly.</title>
        <authorList>
            <person name="Kang H."/>
            <person name="Kim H."/>
            <person name="Bae S."/>
            <person name="Joh K."/>
        </authorList>
    </citation>
    <scope>NUCLEOTIDE SEQUENCE [LARGE SCALE GENOMIC DNA]</scope>
    <source>
        <strain evidence="3 4">HMF5405</strain>
    </source>
</reference>
<dbReference type="Gene3D" id="3.40.50.880">
    <property type="match status" value="1"/>
</dbReference>
<proteinExistence type="predicted"/>
<dbReference type="Proteomes" id="UP000664628">
    <property type="component" value="Unassembled WGS sequence"/>
</dbReference>
<dbReference type="PANTHER" id="PTHR33886:SF8">
    <property type="entry name" value="UNSATURATED RHAMNOGALACTURONAN HYDROLASE (EUROFUNG)"/>
    <property type="match status" value="1"/>
</dbReference>
<dbReference type="Pfam" id="PF07470">
    <property type="entry name" value="Glyco_hydro_88"/>
    <property type="match status" value="1"/>
</dbReference>
<gene>
    <name evidence="3" type="ORF">J2I46_22180</name>
</gene>
<organism evidence="3 4">
    <name type="scientific">Fibrella forsythiae</name>
    <dbReference type="NCBI Taxonomy" id="2817061"/>
    <lineage>
        <taxon>Bacteria</taxon>
        <taxon>Pseudomonadati</taxon>
        <taxon>Bacteroidota</taxon>
        <taxon>Cytophagia</taxon>
        <taxon>Cytophagales</taxon>
        <taxon>Spirosomataceae</taxon>
        <taxon>Fibrella</taxon>
    </lineage>
</organism>
<accession>A0ABS3JMR2</accession>
<dbReference type="InterPro" id="IPR052043">
    <property type="entry name" value="PolySaccharide_Degr_Enz"/>
</dbReference>
<dbReference type="InterPro" id="IPR029062">
    <property type="entry name" value="Class_I_gatase-like"/>
</dbReference>
<dbReference type="PANTHER" id="PTHR33886">
    <property type="entry name" value="UNSATURATED RHAMNOGALACTURONAN HYDROLASE (EUROFUNG)"/>
    <property type="match status" value="1"/>
</dbReference>
<keyword evidence="2" id="KW-0732">Signal</keyword>
<comment type="caution">
    <text evidence="3">The sequence shown here is derived from an EMBL/GenBank/DDBJ whole genome shotgun (WGS) entry which is preliminary data.</text>
</comment>
<feature type="chain" id="PRO_5046424880" evidence="2">
    <location>
        <begin position="21"/>
        <end position="645"/>
    </location>
</feature>